<sequence length="56" mass="6230">MEYPERFEDAIELLSRKDLSALITHKLSLEEFGEGLAILEGSKDCGKVMITMGDAQ</sequence>
<proteinExistence type="predicted"/>
<evidence type="ECO:0000313" key="1">
    <source>
        <dbReference type="EMBL" id="CAB4805239.1"/>
    </source>
</evidence>
<dbReference type="EMBL" id="CAFAAH010000203">
    <property type="protein sequence ID" value="CAB4805239.1"/>
    <property type="molecule type" value="Genomic_DNA"/>
</dbReference>
<accession>A0A6J6Y888</accession>
<protein>
    <submittedName>
        <fullName evidence="1">Unannotated protein</fullName>
    </submittedName>
</protein>
<name>A0A6J6Y888_9ZZZZ</name>
<gene>
    <name evidence="1" type="ORF">UFOPK2996_01290</name>
</gene>
<organism evidence="1">
    <name type="scientific">freshwater metagenome</name>
    <dbReference type="NCBI Taxonomy" id="449393"/>
    <lineage>
        <taxon>unclassified sequences</taxon>
        <taxon>metagenomes</taxon>
        <taxon>ecological metagenomes</taxon>
    </lineage>
</organism>
<dbReference type="AlphaFoldDB" id="A0A6J6Y888"/>
<reference evidence="1" key="1">
    <citation type="submission" date="2020-05" db="EMBL/GenBank/DDBJ databases">
        <authorList>
            <person name="Chiriac C."/>
            <person name="Salcher M."/>
            <person name="Ghai R."/>
            <person name="Kavagutti S V."/>
        </authorList>
    </citation>
    <scope>NUCLEOTIDE SEQUENCE</scope>
</reference>